<dbReference type="AlphaFoldDB" id="A0A0N4URA3"/>
<dbReference type="InterPro" id="IPR003582">
    <property type="entry name" value="ShKT_dom"/>
</dbReference>
<dbReference type="WBParaSite" id="DME_0001057801-mRNA-1">
    <property type="protein sequence ID" value="DME_0001057801-mRNA-1"/>
    <property type="gene ID" value="DME_0001057801"/>
</dbReference>
<evidence type="ECO:0000313" key="3">
    <source>
        <dbReference type="Proteomes" id="UP000038040"/>
    </source>
</evidence>
<feature type="domain" description="ShKT" evidence="1">
    <location>
        <begin position="74"/>
        <end position="107"/>
    </location>
</feature>
<evidence type="ECO:0000313" key="2">
    <source>
        <dbReference type="EMBL" id="VDN54033.1"/>
    </source>
</evidence>
<dbReference type="EMBL" id="UYYG01000244">
    <property type="protein sequence ID" value="VDN54033.1"/>
    <property type="molecule type" value="Genomic_DNA"/>
</dbReference>
<organism evidence="3 5">
    <name type="scientific">Dracunculus medinensis</name>
    <name type="common">Guinea worm</name>
    <dbReference type="NCBI Taxonomy" id="318479"/>
    <lineage>
        <taxon>Eukaryota</taxon>
        <taxon>Metazoa</taxon>
        <taxon>Ecdysozoa</taxon>
        <taxon>Nematoda</taxon>
        <taxon>Chromadorea</taxon>
        <taxon>Rhabditida</taxon>
        <taxon>Spirurina</taxon>
        <taxon>Dracunculoidea</taxon>
        <taxon>Dracunculidae</taxon>
        <taxon>Dracunculus</taxon>
    </lineage>
</organism>
<dbReference type="Pfam" id="PF01549">
    <property type="entry name" value="ShK"/>
    <property type="match status" value="2"/>
</dbReference>
<evidence type="ECO:0000313" key="5">
    <source>
        <dbReference type="WBParaSite" id="DME_0001057801-mRNA-1"/>
    </source>
</evidence>
<sequence>MHINSNNTHRTEKQKKGFCRAKGSKICISDVAANAICMQLAFAIHCRNPTLYPIVLAKCPKTCGLCDQPGALGQCPDTSEICATVRGLPNVCQNPAIAQACMKSCNITTCLPGKFFPEKF</sequence>
<evidence type="ECO:0000313" key="4">
    <source>
        <dbReference type="Proteomes" id="UP000274756"/>
    </source>
</evidence>
<protein>
    <submittedName>
        <fullName evidence="5">ShKT domain-containing protein</fullName>
    </submittedName>
</protein>
<name>A0A0N4URA3_DRAME</name>
<feature type="domain" description="ShKT" evidence="1">
    <location>
        <begin position="37"/>
        <end position="66"/>
    </location>
</feature>
<reference evidence="5" key="1">
    <citation type="submission" date="2017-02" db="UniProtKB">
        <authorList>
            <consortium name="WormBaseParasite"/>
        </authorList>
    </citation>
    <scope>IDENTIFICATION</scope>
</reference>
<dbReference type="Proteomes" id="UP000038040">
    <property type="component" value="Unplaced"/>
</dbReference>
<proteinExistence type="predicted"/>
<reference evidence="2 4" key="2">
    <citation type="submission" date="2018-11" db="EMBL/GenBank/DDBJ databases">
        <authorList>
            <consortium name="Pathogen Informatics"/>
        </authorList>
    </citation>
    <scope>NUCLEOTIDE SEQUENCE [LARGE SCALE GENOMIC DNA]</scope>
</reference>
<dbReference type="Gene3D" id="1.10.10.1940">
    <property type="match status" value="1"/>
</dbReference>
<evidence type="ECO:0000259" key="1">
    <source>
        <dbReference type="Pfam" id="PF01549"/>
    </source>
</evidence>
<keyword evidence="4" id="KW-1185">Reference proteome</keyword>
<accession>A0A0N4URA3</accession>
<gene>
    <name evidence="2" type="ORF">DME_LOCUS4006</name>
</gene>
<dbReference type="Proteomes" id="UP000274756">
    <property type="component" value="Unassembled WGS sequence"/>
</dbReference>